<evidence type="ECO:0000313" key="3">
    <source>
        <dbReference type="Proteomes" id="UP000325134"/>
    </source>
</evidence>
<gene>
    <name evidence="2" type="ORF">SAMN05444279_12823</name>
</gene>
<feature type="compositionally biased region" description="Basic and acidic residues" evidence="1">
    <location>
        <begin position="51"/>
        <end position="61"/>
    </location>
</feature>
<sequence length="88" mass="9898">MFNDYDRPLHAPWLYKEMESQPQDLDEAGLAASIADIMQEERRRTPAAAIKRPEFPDLRSDEEPDPEQSAPSLVGTFRQKLAELAGAA</sequence>
<reference evidence="2 3" key="1">
    <citation type="submission" date="2016-11" db="EMBL/GenBank/DDBJ databases">
        <authorList>
            <person name="Varghese N."/>
            <person name="Submissions S."/>
        </authorList>
    </citation>
    <scope>NUCLEOTIDE SEQUENCE [LARGE SCALE GENOMIC DNA]</scope>
    <source>
        <strain evidence="2 3">DSM 29341</strain>
    </source>
</reference>
<dbReference type="Proteomes" id="UP000325134">
    <property type="component" value="Unassembled WGS sequence"/>
</dbReference>
<evidence type="ECO:0000313" key="2">
    <source>
        <dbReference type="EMBL" id="SHF33419.1"/>
    </source>
</evidence>
<evidence type="ECO:0000256" key="1">
    <source>
        <dbReference type="SAM" id="MobiDB-lite"/>
    </source>
</evidence>
<dbReference type="AlphaFoldDB" id="A0A1M5AT55"/>
<dbReference type="EMBL" id="FQVK01000028">
    <property type="protein sequence ID" value="SHF33419.1"/>
    <property type="molecule type" value="Genomic_DNA"/>
</dbReference>
<proteinExistence type="predicted"/>
<protein>
    <submittedName>
        <fullName evidence="2">Uncharacterized protein</fullName>
    </submittedName>
</protein>
<dbReference type="OrthoDB" id="7708615at2"/>
<name>A0A1M5AT55_9RHOB</name>
<keyword evidence="3" id="KW-1185">Reference proteome</keyword>
<feature type="region of interest" description="Disordered" evidence="1">
    <location>
        <begin position="39"/>
        <end position="76"/>
    </location>
</feature>
<accession>A0A1M5AT55</accession>
<organism evidence="2 3">
    <name type="scientific">Ruegeria intermedia</name>
    <dbReference type="NCBI Taxonomy" id="996115"/>
    <lineage>
        <taxon>Bacteria</taxon>
        <taxon>Pseudomonadati</taxon>
        <taxon>Pseudomonadota</taxon>
        <taxon>Alphaproteobacteria</taxon>
        <taxon>Rhodobacterales</taxon>
        <taxon>Roseobacteraceae</taxon>
        <taxon>Ruegeria</taxon>
    </lineage>
</organism>